<dbReference type="EMBL" id="LN853415">
    <property type="protein sequence ID" value="CRY95889.1"/>
    <property type="molecule type" value="Genomic_DNA"/>
</dbReference>
<proteinExistence type="predicted"/>
<feature type="region of interest" description="Disordered" evidence="1">
    <location>
        <begin position="1"/>
        <end position="20"/>
    </location>
</feature>
<dbReference type="AlphaFoldDB" id="A0A0H5Q3C3"/>
<accession>A0A0H5Q3C3</accession>
<sequence>MADLGDPAGAQSAKFVDPINGDHDSCPVEALVAHPLPETGMTVERLTRCEPLDRRKTLGHLKFPHDR</sequence>
<evidence type="ECO:0000256" key="1">
    <source>
        <dbReference type="SAM" id="MobiDB-lite"/>
    </source>
</evidence>
<organism evidence="2">
    <name type="scientific">uncultured prokaryote</name>
    <dbReference type="NCBI Taxonomy" id="198431"/>
    <lineage>
        <taxon>unclassified sequences</taxon>
        <taxon>environmental samples</taxon>
    </lineage>
</organism>
<reference evidence="2" key="2">
    <citation type="submission" date="2015-07" db="EMBL/GenBank/DDBJ databases">
        <title>Plasmids, circular viruses and viroids from rat gut.</title>
        <authorList>
            <person name="Jorgensen T.J."/>
            <person name="Hansen M.A."/>
            <person name="Xu Z."/>
            <person name="Tabak M.A."/>
            <person name="Sorensen S.J."/>
            <person name="Hansen L.H."/>
        </authorList>
    </citation>
    <scope>NUCLEOTIDE SEQUENCE</scope>
    <source>
        <strain evidence="2">RGFK0807</strain>
    </source>
</reference>
<name>A0A0H5Q3C3_9ZZZZ</name>
<evidence type="ECO:0000313" key="2">
    <source>
        <dbReference type="EMBL" id="CRY95889.1"/>
    </source>
</evidence>
<protein>
    <submittedName>
        <fullName evidence="2">Uncharacterized protein</fullName>
    </submittedName>
</protein>
<reference evidence="2" key="1">
    <citation type="submission" date="2015-06" db="EMBL/GenBank/DDBJ databases">
        <authorList>
            <person name="Joergensen T."/>
        </authorList>
    </citation>
    <scope>NUCLEOTIDE SEQUENCE</scope>
    <source>
        <strain evidence="2">RGFK0807</strain>
    </source>
</reference>